<dbReference type="NCBIfam" id="NF011660">
    <property type="entry name" value="PRK15080.1"/>
    <property type="match status" value="1"/>
</dbReference>
<dbReference type="SUPFAM" id="SSF53067">
    <property type="entry name" value="Actin-like ATPase domain"/>
    <property type="match status" value="1"/>
</dbReference>
<evidence type="ECO:0000313" key="1">
    <source>
        <dbReference type="EMBL" id="NVI47604.1"/>
    </source>
</evidence>
<dbReference type="NCBIfam" id="TIGR02529">
    <property type="entry name" value="EutJ"/>
    <property type="match status" value="1"/>
</dbReference>
<dbReference type="PANTHER" id="PTHR32432:SF3">
    <property type="entry name" value="ETHANOLAMINE UTILIZATION PROTEIN EUTJ"/>
    <property type="match status" value="1"/>
</dbReference>
<name>A0A973W5G2_9BRAD</name>
<comment type="caution">
    <text evidence="1">The sequence shown here is derived from an EMBL/GenBank/DDBJ whole genome shotgun (WGS) entry which is preliminary data.</text>
</comment>
<organism evidence="1">
    <name type="scientific">Bradyrhizobium septentrionale</name>
    <dbReference type="NCBI Taxonomy" id="1404411"/>
    <lineage>
        <taxon>Bacteria</taxon>
        <taxon>Pseudomonadati</taxon>
        <taxon>Pseudomonadota</taxon>
        <taxon>Alphaproteobacteria</taxon>
        <taxon>Hyphomicrobiales</taxon>
        <taxon>Nitrobacteraceae</taxon>
        <taxon>Bradyrhizobium</taxon>
    </lineage>
</organism>
<protein>
    <submittedName>
        <fullName evidence="1">Ethanolamine utilization protein EutJ</fullName>
    </submittedName>
</protein>
<dbReference type="PANTHER" id="PTHR32432">
    <property type="entry name" value="CELL DIVISION PROTEIN FTSA-RELATED"/>
    <property type="match status" value="1"/>
</dbReference>
<dbReference type="InterPro" id="IPR050696">
    <property type="entry name" value="FtsA/MreB"/>
</dbReference>
<dbReference type="InterPro" id="IPR013366">
    <property type="entry name" value="EutJ"/>
</dbReference>
<dbReference type="Gene3D" id="3.30.420.40">
    <property type="match status" value="2"/>
</dbReference>
<proteinExistence type="predicted"/>
<dbReference type="RefSeq" id="WP_166208308.1">
    <property type="nucleotide sequence ID" value="NZ_CP088285.1"/>
</dbReference>
<dbReference type="InterPro" id="IPR056546">
    <property type="entry name" value="MreB_MamK-like"/>
</dbReference>
<dbReference type="Pfam" id="PF06723">
    <property type="entry name" value="MreB_Mbl"/>
    <property type="match status" value="1"/>
</dbReference>
<dbReference type="EMBL" id="JAAOLE020000001">
    <property type="protein sequence ID" value="NVI47604.1"/>
    <property type="molecule type" value="Genomic_DNA"/>
</dbReference>
<reference evidence="1" key="1">
    <citation type="submission" date="2020-06" db="EMBL/GenBank/DDBJ databases">
        <title>Whole Genome Sequence of Bradyrhizobium sp. Strain 1S1.</title>
        <authorList>
            <person name="Bromfield E.S.P."/>
            <person name="Cloutier S."/>
        </authorList>
    </citation>
    <scope>NUCLEOTIDE SEQUENCE [LARGE SCALE GENOMIC DNA]</scope>
    <source>
        <strain evidence="1">1S1</strain>
    </source>
</reference>
<sequence>MLARTRSLRPMPSQEATAFLEEAAVTYRAPVCSSDALSFGVDLGTATIVLTAVDAQGRPVYWDSLPCQAVRDGVVVNFADAVSAVKQLKETATSALEREIAEAATAFPPGVPQAEARACHYVLENAGITCRHLVDEVTAAQALLRLHDGVIVDVGGGSTGVGIVSDGVIIALDDEPGGGHHLDLILAGALGIPVEDAEERKRKGEQDYSHILRPGIERIASSIIRQIGDHTVRSIHLVGGAVRVPHAASIVARFSGIQTTAYPHSELVTPFGIAMS</sequence>
<dbReference type="InterPro" id="IPR043129">
    <property type="entry name" value="ATPase_NBD"/>
</dbReference>
<accession>A0A973W5G2</accession>
<dbReference type="AlphaFoldDB" id="A0A973W5G2"/>
<gene>
    <name evidence="1" type="primary">eutJ</name>
    <name evidence="1" type="ORF">HAP48_032515</name>
</gene>